<dbReference type="AlphaFoldDB" id="A0A2N9M5H7"/>
<gene>
    <name evidence="4" type="ORF">SBA5_80023</name>
</gene>
<dbReference type="SUPFAM" id="SSF48452">
    <property type="entry name" value="TPR-like"/>
    <property type="match status" value="1"/>
</dbReference>
<evidence type="ECO:0000256" key="2">
    <source>
        <dbReference type="SAM" id="MobiDB-lite"/>
    </source>
</evidence>
<evidence type="ECO:0000256" key="1">
    <source>
        <dbReference type="PROSITE-ProRule" id="PRU00339"/>
    </source>
</evidence>
<evidence type="ECO:0000313" key="5">
    <source>
        <dbReference type="Proteomes" id="UP000239735"/>
    </source>
</evidence>
<name>A0A2N9M5H7_9BACT</name>
<feature type="transmembrane region" description="Helical" evidence="3">
    <location>
        <begin position="89"/>
        <end position="110"/>
    </location>
</feature>
<keyword evidence="3" id="KW-0472">Membrane</keyword>
<protein>
    <submittedName>
        <fullName evidence="4">Uncharacterized protein</fullName>
    </submittedName>
</protein>
<feature type="compositionally biased region" description="Low complexity" evidence="2">
    <location>
        <begin position="189"/>
        <end position="210"/>
    </location>
</feature>
<feature type="compositionally biased region" description="Low complexity" evidence="2">
    <location>
        <begin position="162"/>
        <end position="174"/>
    </location>
</feature>
<keyword evidence="3" id="KW-0812">Transmembrane</keyword>
<evidence type="ECO:0000256" key="3">
    <source>
        <dbReference type="SAM" id="Phobius"/>
    </source>
</evidence>
<feature type="repeat" description="TPR" evidence="1">
    <location>
        <begin position="234"/>
        <end position="267"/>
    </location>
</feature>
<feature type="compositionally biased region" description="Low complexity" evidence="2">
    <location>
        <begin position="130"/>
        <end position="143"/>
    </location>
</feature>
<feature type="compositionally biased region" description="Polar residues" evidence="2">
    <location>
        <begin position="120"/>
        <end position="129"/>
    </location>
</feature>
<evidence type="ECO:0000313" key="4">
    <source>
        <dbReference type="EMBL" id="SPE30650.1"/>
    </source>
</evidence>
<keyword evidence="3" id="KW-1133">Transmembrane helix</keyword>
<organism evidence="4 5">
    <name type="scientific">Candidatus Sulfuritelmatomonas gaucii</name>
    <dbReference type="NCBI Taxonomy" id="2043161"/>
    <lineage>
        <taxon>Bacteria</taxon>
        <taxon>Pseudomonadati</taxon>
        <taxon>Acidobacteriota</taxon>
        <taxon>Terriglobia</taxon>
        <taxon>Terriglobales</taxon>
        <taxon>Acidobacteriaceae</taxon>
        <taxon>Candidatus Sulfuritelmatomonas</taxon>
    </lineage>
</organism>
<proteinExistence type="predicted"/>
<feature type="region of interest" description="Disordered" evidence="2">
    <location>
        <begin position="119"/>
        <end position="228"/>
    </location>
</feature>
<reference evidence="5" key="1">
    <citation type="submission" date="2018-02" db="EMBL/GenBank/DDBJ databases">
        <authorList>
            <person name="Hausmann B."/>
        </authorList>
    </citation>
    <scope>NUCLEOTIDE SEQUENCE [LARGE SCALE GENOMIC DNA]</scope>
    <source>
        <strain evidence="5">Peat soil MAG SbA5</strain>
    </source>
</reference>
<dbReference type="Proteomes" id="UP000239735">
    <property type="component" value="Unassembled WGS sequence"/>
</dbReference>
<dbReference type="PROSITE" id="PS50005">
    <property type="entry name" value="TPR"/>
    <property type="match status" value="1"/>
</dbReference>
<dbReference type="InterPro" id="IPR011990">
    <property type="entry name" value="TPR-like_helical_dom_sf"/>
</dbReference>
<dbReference type="InterPro" id="IPR019734">
    <property type="entry name" value="TPR_rpt"/>
</dbReference>
<accession>A0A2N9M5H7</accession>
<dbReference type="Gene3D" id="1.25.40.10">
    <property type="entry name" value="Tetratricopeptide repeat domain"/>
    <property type="match status" value="1"/>
</dbReference>
<dbReference type="EMBL" id="OKRB01000141">
    <property type="protein sequence ID" value="SPE30650.1"/>
    <property type="molecule type" value="Genomic_DNA"/>
</dbReference>
<keyword evidence="1" id="KW-0802">TPR repeat</keyword>
<sequence length="292" mass="30364">MPLNPPFGNAFICFGPSATFDSSRLNFVPPAIEIGATLAAKTDASPAEIAPKKALDRSFAPIISWLRLASSNLAASKPAASRPQVSRIVISRFAAAIGALSLCVCFIIAFHRIGAVPGSQAHSSPSQLNSPASPSAPGPTSVAENPVTVPEVTPQAGAGPDAAVKPASAKVASSITTTHRMMIPERASRGATARVASRSSGGSRAAAFSRVPTSTSTRRMTLAPGSRGAMARSAQSYFDLANQQMHKGNYAAAAANYKRAWRIEENSAAAKGRLVRARRAMQAEEESIANLR</sequence>